<dbReference type="PANTHER" id="PTHR12649">
    <property type="entry name" value="PEPTIDYL-TRNA HYDROLASE 2"/>
    <property type="match status" value="1"/>
</dbReference>
<dbReference type="EC" id="3.1.1.29" evidence="1"/>
<reference evidence="5 6" key="1">
    <citation type="journal article" date="2024" name="BMC Genomics">
        <title>Genome assembly of redclaw crayfish (Cherax quadricarinatus) provides insights into its immune adaptation and hypoxia tolerance.</title>
        <authorList>
            <person name="Liu Z."/>
            <person name="Zheng J."/>
            <person name="Li H."/>
            <person name="Fang K."/>
            <person name="Wang S."/>
            <person name="He J."/>
            <person name="Zhou D."/>
            <person name="Weng S."/>
            <person name="Chi M."/>
            <person name="Gu Z."/>
            <person name="He J."/>
            <person name="Li F."/>
            <person name="Wang M."/>
        </authorList>
    </citation>
    <scope>NUCLEOTIDE SEQUENCE [LARGE SCALE GENOMIC DNA]</scope>
    <source>
        <strain evidence="5">ZL_2023a</strain>
    </source>
</reference>
<evidence type="ECO:0000313" key="5">
    <source>
        <dbReference type="EMBL" id="KAK8738646.1"/>
    </source>
</evidence>
<evidence type="ECO:0000256" key="3">
    <source>
        <dbReference type="ARBA" id="ARBA00038050"/>
    </source>
</evidence>
<feature type="non-terminal residue" evidence="5">
    <location>
        <position position="1"/>
    </location>
</feature>
<comment type="caution">
    <text evidence="5">The sequence shown here is derived from an EMBL/GenBank/DDBJ whole genome shotgun (WGS) entry which is preliminary data.</text>
</comment>
<dbReference type="GO" id="GO:0005829">
    <property type="term" value="C:cytosol"/>
    <property type="evidence" value="ECO:0007669"/>
    <property type="project" value="TreeGrafter"/>
</dbReference>
<dbReference type="CDD" id="cd02430">
    <property type="entry name" value="PTH2"/>
    <property type="match status" value="1"/>
</dbReference>
<dbReference type="InterPro" id="IPR023476">
    <property type="entry name" value="Pep_tRNA_hydro_II_dom_sf"/>
</dbReference>
<proteinExistence type="inferred from homology"/>
<dbReference type="NCBIfam" id="TIGR00283">
    <property type="entry name" value="arch_pth2"/>
    <property type="match status" value="1"/>
</dbReference>
<evidence type="ECO:0000256" key="2">
    <source>
        <dbReference type="ARBA" id="ARBA00022801"/>
    </source>
</evidence>
<dbReference type="FunFam" id="3.40.1490.10:FF:000001">
    <property type="entry name" value="Peptidyl-tRNA hydrolase 2"/>
    <property type="match status" value="1"/>
</dbReference>
<keyword evidence="6" id="KW-1185">Reference proteome</keyword>
<dbReference type="NCBIfam" id="NF003314">
    <property type="entry name" value="PRK04322.1"/>
    <property type="match status" value="1"/>
</dbReference>
<organism evidence="5 6">
    <name type="scientific">Cherax quadricarinatus</name>
    <name type="common">Australian red claw crayfish</name>
    <dbReference type="NCBI Taxonomy" id="27406"/>
    <lineage>
        <taxon>Eukaryota</taxon>
        <taxon>Metazoa</taxon>
        <taxon>Ecdysozoa</taxon>
        <taxon>Arthropoda</taxon>
        <taxon>Crustacea</taxon>
        <taxon>Multicrustacea</taxon>
        <taxon>Malacostraca</taxon>
        <taxon>Eumalacostraca</taxon>
        <taxon>Eucarida</taxon>
        <taxon>Decapoda</taxon>
        <taxon>Pleocyemata</taxon>
        <taxon>Astacidea</taxon>
        <taxon>Parastacoidea</taxon>
        <taxon>Parastacidae</taxon>
        <taxon>Cherax</taxon>
    </lineage>
</organism>
<evidence type="ECO:0000256" key="4">
    <source>
        <dbReference type="ARBA" id="ARBA00048707"/>
    </source>
</evidence>
<evidence type="ECO:0000313" key="6">
    <source>
        <dbReference type="Proteomes" id="UP001445076"/>
    </source>
</evidence>
<dbReference type="EMBL" id="JARKIK010000039">
    <property type="protein sequence ID" value="KAK8738646.1"/>
    <property type="molecule type" value="Genomic_DNA"/>
</dbReference>
<dbReference type="GO" id="GO:0004045">
    <property type="term" value="F:peptidyl-tRNA hydrolase activity"/>
    <property type="evidence" value="ECO:0007669"/>
    <property type="project" value="UniProtKB-EC"/>
</dbReference>
<accession>A0AAW0XFX6</accession>
<dbReference type="AlphaFoldDB" id="A0AAW0XFX6"/>
<name>A0AAW0XFX6_CHEQU</name>
<dbReference type="PANTHER" id="PTHR12649:SF11">
    <property type="entry name" value="PEPTIDYL-TRNA HYDROLASE 2, MITOCHONDRIAL"/>
    <property type="match status" value="1"/>
</dbReference>
<dbReference type="Pfam" id="PF01981">
    <property type="entry name" value="PTH2"/>
    <property type="match status" value="1"/>
</dbReference>
<dbReference type="Proteomes" id="UP001445076">
    <property type="component" value="Unassembled WGS sequence"/>
</dbReference>
<gene>
    <name evidence="5" type="ORF">OTU49_003987</name>
</gene>
<comment type="similarity">
    <text evidence="3">Belongs to the PTH2 family.</text>
</comment>
<dbReference type="InterPro" id="IPR002833">
    <property type="entry name" value="PTH2"/>
</dbReference>
<sequence length="188" mass="20157">KHTSRMIPIITDLLSQPGVMVGMGIGLCIGYFARGSLFTDTSDLYNESADDDPDDSDWDEDGFLADGTGECKLVLIVRNDLKMGKGKVAAQCSHATLKAYKQAKKKNARQLKAWEINGQPKVNKVVLKIDDEASMLDLAALARDAGLIVSIIQDAGRTQIAAGSRTVLGVGPGPVELIDTVTGHLKLY</sequence>
<evidence type="ECO:0000256" key="1">
    <source>
        <dbReference type="ARBA" id="ARBA00013260"/>
    </source>
</evidence>
<dbReference type="SUPFAM" id="SSF102462">
    <property type="entry name" value="Peptidyl-tRNA hydrolase II"/>
    <property type="match status" value="1"/>
</dbReference>
<protein>
    <recommendedName>
        <fullName evidence="1">peptidyl-tRNA hydrolase</fullName>
        <ecNumber evidence="1">3.1.1.29</ecNumber>
    </recommendedName>
</protein>
<dbReference type="Gene3D" id="3.40.1490.10">
    <property type="entry name" value="Bit1"/>
    <property type="match status" value="1"/>
</dbReference>
<comment type="catalytic activity">
    <reaction evidence="4">
        <text>an N-acyl-L-alpha-aminoacyl-tRNA + H2O = an N-acyl-L-amino acid + a tRNA + H(+)</text>
        <dbReference type="Rhea" id="RHEA:54448"/>
        <dbReference type="Rhea" id="RHEA-COMP:10123"/>
        <dbReference type="Rhea" id="RHEA-COMP:13883"/>
        <dbReference type="ChEBI" id="CHEBI:15377"/>
        <dbReference type="ChEBI" id="CHEBI:15378"/>
        <dbReference type="ChEBI" id="CHEBI:59874"/>
        <dbReference type="ChEBI" id="CHEBI:78442"/>
        <dbReference type="ChEBI" id="CHEBI:138191"/>
        <dbReference type="EC" id="3.1.1.29"/>
    </reaction>
</comment>
<keyword evidence="2" id="KW-0378">Hydrolase</keyword>